<dbReference type="VEuPathDB" id="VectorBase:RSAN_036339"/>
<comment type="caution">
    <text evidence="1">The sequence shown here is derived from an EMBL/GenBank/DDBJ whole genome shotgun (WGS) entry which is preliminary data.</text>
</comment>
<reference evidence="1" key="2">
    <citation type="submission" date="2021-09" db="EMBL/GenBank/DDBJ databases">
        <authorList>
            <person name="Jia N."/>
            <person name="Wang J."/>
            <person name="Shi W."/>
            <person name="Du L."/>
            <person name="Sun Y."/>
            <person name="Zhan W."/>
            <person name="Jiang J."/>
            <person name="Wang Q."/>
            <person name="Zhang B."/>
            <person name="Ji P."/>
            <person name="Sakyi L.B."/>
            <person name="Cui X."/>
            <person name="Yuan T."/>
            <person name="Jiang B."/>
            <person name="Yang W."/>
            <person name="Lam T.T.-Y."/>
            <person name="Chang Q."/>
            <person name="Ding S."/>
            <person name="Wang X."/>
            <person name="Zhu J."/>
            <person name="Ruan X."/>
            <person name="Zhao L."/>
            <person name="Wei J."/>
            <person name="Que T."/>
            <person name="Du C."/>
            <person name="Cheng J."/>
            <person name="Dai P."/>
            <person name="Han X."/>
            <person name="Huang E."/>
            <person name="Gao Y."/>
            <person name="Liu J."/>
            <person name="Shao H."/>
            <person name="Ye R."/>
            <person name="Li L."/>
            <person name="Wei W."/>
            <person name="Wang X."/>
            <person name="Wang C."/>
            <person name="Huo Q."/>
            <person name="Li W."/>
            <person name="Guo W."/>
            <person name="Chen H."/>
            <person name="Chen S."/>
            <person name="Zhou L."/>
            <person name="Zhou L."/>
            <person name="Ni X."/>
            <person name="Tian J."/>
            <person name="Zhou Y."/>
            <person name="Sheng Y."/>
            <person name="Liu T."/>
            <person name="Pan Y."/>
            <person name="Xia L."/>
            <person name="Li J."/>
            <person name="Zhao F."/>
            <person name="Cao W."/>
        </authorList>
    </citation>
    <scope>NUCLEOTIDE SEQUENCE</scope>
    <source>
        <strain evidence="1">Rsan-2018</strain>
        <tissue evidence="1">Larvae</tissue>
    </source>
</reference>
<dbReference type="Gene3D" id="3.80.10.10">
    <property type="entry name" value="Ribonuclease Inhibitor"/>
    <property type="match status" value="1"/>
</dbReference>
<sequence>MTSTPSEDELSNLFALVQRIGVFSRLRFNWINPRGSDFAKGAMTSQVSSTTRNIDNHGVADAMEFLETLASTRKISVAWLECVKSAQPVVPKLIDTVARTKELLLRLNLSDAFAVSLFRALERNRSVSVLEIRCLKFGRESAAALARMVKRNRSMTTLKIDLREHDRYQEIQLLSICRELEEAIPRNRFLLDVQLRTKEVKRYNDSIIRSAIRRNHGLVNQALRFIKGSMKKEDALAFEILQNCASLRLSLRVNLNTSDESDMERYIDEARKRLSFDYFVLVGVVKAKIACHPHLKGSTRFDKLSKLMQAHICSFLSLTDVVDC</sequence>
<dbReference type="SUPFAM" id="SSF52047">
    <property type="entry name" value="RNI-like"/>
    <property type="match status" value="1"/>
</dbReference>
<dbReference type="InterPro" id="IPR032675">
    <property type="entry name" value="LRR_dom_sf"/>
</dbReference>
<protein>
    <submittedName>
        <fullName evidence="1">Uncharacterized protein</fullName>
    </submittedName>
</protein>
<gene>
    <name evidence="1" type="ORF">HPB52_025434</name>
</gene>
<dbReference type="Proteomes" id="UP000821837">
    <property type="component" value="Unassembled WGS sequence"/>
</dbReference>
<dbReference type="EMBL" id="JABSTV010000744">
    <property type="protein sequence ID" value="KAH7985737.1"/>
    <property type="molecule type" value="Genomic_DNA"/>
</dbReference>
<evidence type="ECO:0000313" key="1">
    <source>
        <dbReference type="EMBL" id="KAH7985737.1"/>
    </source>
</evidence>
<accession>A0A9D4TCZ2</accession>
<organism evidence="1 2">
    <name type="scientific">Rhipicephalus sanguineus</name>
    <name type="common">Brown dog tick</name>
    <name type="synonym">Ixodes sanguineus</name>
    <dbReference type="NCBI Taxonomy" id="34632"/>
    <lineage>
        <taxon>Eukaryota</taxon>
        <taxon>Metazoa</taxon>
        <taxon>Ecdysozoa</taxon>
        <taxon>Arthropoda</taxon>
        <taxon>Chelicerata</taxon>
        <taxon>Arachnida</taxon>
        <taxon>Acari</taxon>
        <taxon>Parasitiformes</taxon>
        <taxon>Ixodida</taxon>
        <taxon>Ixodoidea</taxon>
        <taxon>Ixodidae</taxon>
        <taxon>Rhipicephalinae</taxon>
        <taxon>Rhipicephalus</taxon>
        <taxon>Rhipicephalus</taxon>
    </lineage>
</organism>
<proteinExistence type="predicted"/>
<dbReference type="AlphaFoldDB" id="A0A9D4TCZ2"/>
<reference evidence="1" key="1">
    <citation type="journal article" date="2020" name="Cell">
        <title>Large-Scale Comparative Analyses of Tick Genomes Elucidate Their Genetic Diversity and Vector Capacities.</title>
        <authorList>
            <consortium name="Tick Genome and Microbiome Consortium (TIGMIC)"/>
            <person name="Jia N."/>
            <person name="Wang J."/>
            <person name="Shi W."/>
            <person name="Du L."/>
            <person name="Sun Y."/>
            <person name="Zhan W."/>
            <person name="Jiang J.F."/>
            <person name="Wang Q."/>
            <person name="Zhang B."/>
            <person name="Ji P."/>
            <person name="Bell-Sakyi L."/>
            <person name="Cui X.M."/>
            <person name="Yuan T.T."/>
            <person name="Jiang B.G."/>
            <person name="Yang W.F."/>
            <person name="Lam T.T."/>
            <person name="Chang Q.C."/>
            <person name="Ding S.J."/>
            <person name="Wang X.J."/>
            <person name="Zhu J.G."/>
            <person name="Ruan X.D."/>
            <person name="Zhao L."/>
            <person name="Wei J.T."/>
            <person name="Ye R.Z."/>
            <person name="Que T.C."/>
            <person name="Du C.H."/>
            <person name="Zhou Y.H."/>
            <person name="Cheng J.X."/>
            <person name="Dai P.F."/>
            <person name="Guo W.B."/>
            <person name="Han X.H."/>
            <person name="Huang E.J."/>
            <person name="Li L.F."/>
            <person name="Wei W."/>
            <person name="Gao Y.C."/>
            <person name="Liu J.Z."/>
            <person name="Shao H.Z."/>
            <person name="Wang X."/>
            <person name="Wang C.C."/>
            <person name="Yang T.C."/>
            <person name="Huo Q.B."/>
            <person name="Li W."/>
            <person name="Chen H.Y."/>
            <person name="Chen S.E."/>
            <person name="Zhou L.G."/>
            <person name="Ni X.B."/>
            <person name="Tian J.H."/>
            <person name="Sheng Y."/>
            <person name="Liu T."/>
            <person name="Pan Y.S."/>
            <person name="Xia L.Y."/>
            <person name="Li J."/>
            <person name="Zhao F."/>
            <person name="Cao W.C."/>
        </authorList>
    </citation>
    <scope>NUCLEOTIDE SEQUENCE</scope>
    <source>
        <strain evidence="1">Rsan-2018</strain>
    </source>
</reference>
<evidence type="ECO:0000313" key="2">
    <source>
        <dbReference type="Proteomes" id="UP000821837"/>
    </source>
</evidence>
<name>A0A9D4TCZ2_RHISA</name>
<keyword evidence="2" id="KW-1185">Reference proteome</keyword>